<sequence>MVVEILSRLPPKSLMRFKCVQKSWHNLINSPSFVAMQLSNSLTSSIIEQHTVLNNTNITGLCCLMAATDGRVVCYNIDTRKLRYLPVRGAESPG</sequence>
<dbReference type="PANTHER" id="PTHR31672:SF13">
    <property type="entry name" value="F-BOX PROTEIN CPR30-LIKE"/>
    <property type="match status" value="1"/>
</dbReference>
<dbReference type="AlphaFoldDB" id="A0A498ILY0"/>
<reference evidence="2 3" key="1">
    <citation type="submission" date="2018-10" db="EMBL/GenBank/DDBJ databases">
        <title>A high-quality apple genome assembly.</title>
        <authorList>
            <person name="Hu J."/>
        </authorList>
    </citation>
    <scope>NUCLEOTIDE SEQUENCE [LARGE SCALE GENOMIC DNA]</scope>
    <source>
        <strain evidence="3">cv. HFTH1</strain>
        <tissue evidence="2">Young leaf</tissue>
    </source>
</reference>
<dbReference type="CDD" id="cd22157">
    <property type="entry name" value="F-box_AtFBW1-like"/>
    <property type="match status" value="1"/>
</dbReference>
<evidence type="ECO:0000313" key="2">
    <source>
        <dbReference type="EMBL" id="RXH82233.1"/>
    </source>
</evidence>
<keyword evidence="3" id="KW-1185">Reference proteome</keyword>
<dbReference type="EMBL" id="RDQH01000338">
    <property type="protein sequence ID" value="RXH82233.1"/>
    <property type="molecule type" value="Genomic_DNA"/>
</dbReference>
<dbReference type="InterPro" id="IPR036047">
    <property type="entry name" value="F-box-like_dom_sf"/>
</dbReference>
<dbReference type="Pfam" id="PF00646">
    <property type="entry name" value="F-box"/>
    <property type="match status" value="1"/>
</dbReference>
<proteinExistence type="predicted"/>
<evidence type="ECO:0000313" key="3">
    <source>
        <dbReference type="Proteomes" id="UP000290289"/>
    </source>
</evidence>
<dbReference type="InterPro" id="IPR050796">
    <property type="entry name" value="SCF_F-box_component"/>
</dbReference>
<accession>A0A498ILY0</accession>
<name>A0A498ILY0_MALDO</name>
<dbReference type="SUPFAM" id="SSF81383">
    <property type="entry name" value="F-box domain"/>
    <property type="match status" value="1"/>
</dbReference>
<dbReference type="PANTHER" id="PTHR31672">
    <property type="entry name" value="BNACNNG10540D PROTEIN"/>
    <property type="match status" value="1"/>
</dbReference>
<dbReference type="Proteomes" id="UP000290289">
    <property type="component" value="Chromosome 12"/>
</dbReference>
<comment type="caution">
    <text evidence="2">The sequence shown here is derived from an EMBL/GenBank/DDBJ whole genome shotgun (WGS) entry which is preliminary data.</text>
</comment>
<dbReference type="InterPro" id="IPR001810">
    <property type="entry name" value="F-box_dom"/>
</dbReference>
<dbReference type="Gene3D" id="1.20.1280.50">
    <property type="match status" value="1"/>
</dbReference>
<feature type="domain" description="F-box" evidence="1">
    <location>
        <begin position="2"/>
        <end position="33"/>
    </location>
</feature>
<organism evidence="2 3">
    <name type="scientific">Malus domestica</name>
    <name type="common">Apple</name>
    <name type="synonym">Pyrus malus</name>
    <dbReference type="NCBI Taxonomy" id="3750"/>
    <lineage>
        <taxon>Eukaryota</taxon>
        <taxon>Viridiplantae</taxon>
        <taxon>Streptophyta</taxon>
        <taxon>Embryophyta</taxon>
        <taxon>Tracheophyta</taxon>
        <taxon>Spermatophyta</taxon>
        <taxon>Magnoliopsida</taxon>
        <taxon>eudicotyledons</taxon>
        <taxon>Gunneridae</taxon>
        <taxon>Pentapetalae</taxon>
        <taxon>rosids</taxon>
        <taxon>fabids</taxon>
        <taxon>Rosales</taxon>
        <taxon>Rosaceae</taxon>
        <taxon>Amygdaloideae</taxon>
        <taxon>Maleae</taxon>
        <taxon>Malus</taxon>
    </lineage>
</organism>
<gene>
    <name evidence="2" type="ORF">DVH24_036574</name>
</gene>
<evidence type="ECO:0000259" key="1">
    <source>
        <dbReference type="Pfam" id="PF00646"/>
    </source>
</evidence>
<protein>
    <recommendedName>
        <fullName evidence="1">F-box domain-containing protein</fullName>
    </recommendedName>
</protein>